<evidence type="ECO:0000313" key="9">
    <source>
        <dbReference type="Proteomes" id="UP001501536"/>
    </source>
</evidence>
<dbReference type="InterPro" id="IPR016215">
    <property type="entry name" value="NTA_MOA"/>
</dbReference>
<proteinExistence type="inferred from homology"/>
<comment type="similarity">
    <text evidence="5">Belongs to the NtaA/SnaA/DszA monooxygenase family.</text>
</comment>
<dbReference type="Gene3D" id="3.20.20.30">
    <property type="entry name" value="Luciferase-like domain"/>
    <property type="match status" value="1"/>
</dbReference>
<protein>
    <submittedName>
        <fullName evidence="8">LLM class flavin-dependent oxidoreductase</fullName>
    </submittedName>
</protein>
<evidence type="ECO:0000256" key="6">
    <source>
        <dbReference type="SAM" id="MobiDB-lite"/>
    </source>
</evidence>
<dbReference type="NCBIfam" id="TIGR03860">
    <property type="entry name" value="FMN_nitrolo"/>
    <property type="match status" value="1"/>
</dbReference>
<reference evidence="9" key="1">
    <citation type="journal article" date="2019" name="Int. J. Syst. Evol. Microbiol.">
        <title>The Global Catalogue of Microorganisms (GCM) 10K type strain sequencing project: providing services to taxonomists for standard genome sequencing and annotation.</title>
        <authorList>
            <consortium name="The Broad Institute Genomics Platform"/>
            <consortium name="The Broad Institute Genome Sequencing Center for Infectious Disease"/>
            <person name="Wu L."/>
            <person name="Ma J."/>
        </authorList>
    </citation>
    <scope>NUCLEOTIDE SEQUENCE [LARGE SCALE GENOMIC DNA]</scope>
    <source>
        <strain evidence="9">JCM 16961</strain>
    </source>
</reference>
<keyword evidence="3" id="KW-0560">Oxidoreductase</keyword>
<evidence type="ECO:0000256" key="1">
    <source>
        <dbReference type="ARBA" id="ARBA00022630"/>
    </source>
</evidence>
<dbReference type="SUPFAM" id="SSF51679">
    <property type="entry name" value="Bacterial luciferase-like"/>
    <property type="match status" value="1"/>
</dbReference>
<name>A0ABP7DU32_9MICC</name>
<dbReference type="InterPro" id="IPR011251">
    <property type="entry name" value="Luciferase-like_dom"/>
</dbReference>
<evidence type="ECO:0000313" key="8">
    <source>
        <dbReference type="EMBL" id="GAA3709142.1"/>
    </source>
</evidence>
<comment type="caution">
    <text evidence="8">The sequence shown here is derived from an EMBL/GenBank/DDBJ whole genome shotgun (WGS) entry which is preliminary data.</text>
</comment>
<evidence type="ECO:0000256" key="5">
    <source>
        <dbReference type="ARBA" id="ARBA00033748"/>
    </source>
</evidence>
<keyword evidence="1" id="KW-0285">Flavoprotein</keyword>
<accession>A0ABP7DU32</accession>
<keyword evidence="2" id="KW-0288">FMN</keyword>
<evidence type="ECO:0000256" key="4">
    <source>
        <dbReference type="ARBA" id="ARBA00023033"/>
    </source>
</evidence>
<dbReference type="InterPro" id="IPR036661">
    <property type="entry name" value="Luciferase-like_sf"/>
</dbReference>
<dbReference type="PIRSF" id="PIRSF000337">
    <property type="entry name" value="NTA_MOA"/>
    <property type="match status" value="1"/>
</dbReference>
<feature type="region of interest" description="Disordered" evidence="6">
    <location>
        <begin position="466"/>
        <end position="486"/>
    </location>
</feature>
<dbReference type="RefSeq" id="WP_344884811.1">
    <property type="nucleotide sequence ID" value="NZ_BAABCJ010000006.1"/>
</dbReference>
<gene>
    <name evidence="8" type="ORF">GCM10022377_23540</name>
</gene>
<dbReference type="Pfam" id="PF00296">
    <property type="entry name" value="Bac_luciferase"/>
    <property type="match status" value="1"/>
</dbReference>
<keyword evidence="9" id="KW-1185">Reference proteome</keyword>
<evidence type="ECO:0000256" key="3">
    <source>
        <dbReference type="ARBA" id="ARBA00023002"/>
    </source>
</evidence>
<dbReference type="InterPro" id="IPR051260">
    <property type="entry name" value="Diverse_substr_monoxygenases"/>
</dbReference>
<feature type="domain" description="Luciferase-like" evidence="7">
    <location>
        <begin position="38"/>
        <end position="396"/>
    </location>
</feature>
<dbReference type="PANTHER" id="PTHR30011">
    <property type="entry name" value="ALKANESULFONATE MONOOXYGENASE-RELATED"/>
    <property type="match status" value="1"/>
</dbReference>
<dbReference type="EMBL" id="BAABCJ010000006">
    <property type="protein sequence ID" value="GAA3709142.1"/>
    <property type="molecule type" value="Genomic_DNA"/>
</dbReference>
<keyword evidence="4" id="KW-0503">Monooxygenase</keyword>
<dbReference type="PANTHER" id="PTHR30011:SF16">
    <property type="entry name" value="C2H2 FINGER DOMAIN TRANSCRIPTION FACTOR (EUROFUNG)-RELATED"/>
    <property type="match status" value="1"/>
</dbReference>
<sequence length="486" mass="52557">MPAPRPRLLLSAFLMNTPNHILGGHWRRPEAQQHRFNELSLWTGLARQLEDAKFDALFFADVAGLYGQYDGGWQHHVGKGLQVPANDPLVLVSALAGATEDIGLALTSSIIQAEPFQFARQLSTLDHLTDGRVGWNIVTSVLENAHRNFGAAELERHDERYAWAEEYAEAVYALWEGSWDDDAVLADKASGRYADPAKVRRINHRGERYSIDGPHLVEPSPQRTPFLFQAGSSPRGRAFAGRHAEATFIFAPSPSSAARSSALVREQAVAAGRQAEDVKVFAGLSFVVGSTEDEVRRKQESLEASLDLEYILAHIGGGLGVDLGGHDLDARLDDLGAGSVQTEGTQGHLETLRRLSPDGNPSLREIARARAFGQQIAGTPEQIADRLEQWQDAGIDGVNVMNQVLPDSYTDFIEGLLPELRRRGLAQTEYAPGTLREKVFGRGARLEPSHPAAAFRGRGADLDSPAVPAGLAATGPAAAAPEGVNA</sequence>
<organism evidence="8 9">
    <name type="scientific">Zhihengliuella alba</name>
    <dbReference type="NCBI Taxonomy" id="547018"/>
    <lineage>
        <taxon>Bacteria</taxon>
        <taxon>Bacillati</taxon>
        <taxon>Actinomycetota</taxon>
        <taxon>Actinomycetes</taxon>
        <taxon>Micrococcales</taxon>
        <taxon>Micrococcaceae</taxon>
        <taxon>Zhihengliuella</taxon>
    </lineage>
</organism>
<dbReference type="Proteomes" id="UP001501536">
    <property type="component" value="Unassembled WGS sequence"/>
</dbReference>
<evidence type="ECO:0000259" key="7">
    <source>
        <dbReference type="Pfam" id="PF00296"/>
    </source>
</evidence>
<evidence type="ECO:0000256" key="2">
    <source>
        <dbReference type="ARBA" id="ARBA00022643"/>
    </source>
</evidence>